<protein>
    <submittedName>
        <fullName evidence="2">Uncharacterized protein</fullName>
    </submittedName>
</protein>
<keyword evidence="1" id="KW-0812">Transmembrane</keyword>
<dbReference type="Proteomes" id="UP001055940">
    <property type="component" value="Chromosome"/>
</dbReference>
<feature type="transmembrane region" description="Helical" evidence="1">
    <location>
        <begin position="89"/>
        <end position="108"/>
    </location>
</feature>
<evidence type="ECO:0000313" key="2">
    <source>
        <dbReference type="EMBL" id="USY17235.1"/>
    </source>
</evidence>
<feature type="transmembrane region" description="Helical" evidence="1">
    <location>
        <begin position="162"/>
        <end position="184"/>
    </location>
</feature>
<evidence type="ECO:0000313" key="3">
    <source>
        <dbReference type="Proteomes" id="UP001055940"/>
    </source>
</evidence>
<feature type="transmembrane region" description="Helical" evidence="1">
    <location>
        <begin position="49"/>
        <end position="77"/>
    </location>
</feature>
<accession>A0ABY5D036</accession>
<name>A0ABY5D036_9ACTN</name>
<reference evidence="2" key="1">
    <citation type="submission" date="2022-06" db="EMBL/GenBank/DDBJ databases">
        <authorList>
            <person name="Ping M."/>
        </authorList>
    </citation>
    <scope>NUCLEOTIDE SEQUENCE</scope>
    <source>
        <strain evidence="2">JCM11759T</strain>
    </source>
</reference>
<keyword evidence="1" id="KW-1133">Transmembrane helix</keyword>
<dbReference type="EMBL" id="CP099837">
    <property type="protein sequence ID" value="USY17235.1"/>
    <property type="molecule type" value="Genomic_DNA"/>
</dbReference>
<feature type="transmembrane region" description="Helical" evidence="1">
    <location>
        <begin position="20"/>
        <end position="37"/>
    </location>
</feature>
<gene>
    <name evidence="2" type="ORF">NE857_17935</name>
</gene>
<keyword evidence="3" id="KW-1185">Reference proteome</keyword>
<feature type="transmembrane region" description="Helical" evidence="1">
    <location>
        <begin position="120"/>
        <end position="142"/>
    </location>
</feature>
<evidence type="ECO:0000256" key="1">
    <source>
        <dbReference type="SAM" id="Phobius"/>
    </source>
</evidence>
<proteinExistence type="predicted"/>
<sequence>MVMITVFSLPLWGALRDTALLVAVCLTVALPSVLALARRLRASGREMMPLAVIGAPGAALCVAALSSGSAALLAGIIPGGGAPGMRTALLALAALALPATVLCALLVADENPRPAPVRALARAAGVALAGAVAAAPVVEALLGYPGAGALLVRALLVDQYSLAAAAAAPLVCAALAGLVCAGLARSPFVPTAEESTCPTSTAG</sequence>
<dbReference type="RefSeq" id="WP_254416814.1">
    <property type="nucleotide sequence ID" value="NZ_BAAAJB010000003.1"/>
</dbReference>
<organism evidence="2 3">
    <name type="scientific">Nocardiopsis exhalans</name>
    <dbReference type="NCBI Taxonomy" id="163604"/>
    <lineage>
        <taxon>Bacteria</taxon>
        <taxon>Bacillati</taxon>
        <taxon>Actinomycetota</taxon>
        <taxon>Actinomycetes</taxon>
        <taxon>Streptosporangiales</taxon>
        <taxon>Nocardiopsidaceae</taxon>
        <taxon>Nocardiopsis</taxon>
    </lineage>
</organism>
<keyword evidence="1" id="KW-0472">Membrane</keyword>